<dbReference type="GO" id="GO:0003676">
    <property type="term" value="F:nucleic acid binding"/>
    <property type="evidence" value="ECO:0007669"/>
    <property type="project" value="InterPro"/>
</dbReference>
<dbReference type="GO" id="GO:0008233">
    <property type="term" value="F:peptidase activity"/>
    <property type="evidence" value="ECO:0007669"/>
    <property type="project" value="UniProtKB-KW"/>
</dbReference>
<dbReference type="PROSITE" id="PS50158">
    <property type="entry name" value="ZF_CCHC"/>
    <property type="match status" value="1"/>
</dbReference>
<keyword evidence="9" id="KW-0862">Zinc</keyword>
<keyword evidence="1" id="KW-0645">Protease</keyword>
<dbReference type="Gene3D" id="3.10.10.10">
    <property type="entry name" value="HIV Type 1 Reverse Transcriptase, subunit A, domain 1"/>
    <property type="match status" value="1"/>
</dbReference>
<dbReference type="InterPro" id="IPR043502">
    <property type="entry name" value="DNA/RNA_pol_sf"/>
</dbReference>
<dbReference type="InterPro" id="IPR050951">
    <property type="entry name" value="Retrovirus_Pol_polyprotein"/>
</dbReference>
<name>A0A819TH37_9BILA</name>
<dbReference type="InterPro" id="IPR041588">
    <property type="entry name" value="Integrase_H2C2"/>
</dbReference>
<evidence type="ECO:0000313" key="14">
    <source>
        <dbReference type="Proteomes" id="UP000663836"/>
    </source>
</evidence>
<keyword evidence="3" id="KW-0548">Nucleotidyltransferase</keyword>
<dbReference type="InterPro" id="IPR041577">
    <property type="entry name" value="RT_RNaseH_2"/>
</dbReference>
<dbReference type="GO" id="GO:0004519">
    <property type="term" value="F:endonuclease activity"/>
    <property type="evidence" value="ECO:0007669"/>
    <property type="project" value="UniProtKB-KW"/>
</dbReference>
<evidence type="ECO:0000259" key="12">
    <source>
        <dbReference type="PROSITE" id="PS50878"/>
    </source>
</evidence>
<keyword evidence="5" id="KW-0255">Endonuclease</keyword>
<evidence type="ECO:0000256" key="9">
    <source>
        <dbReference type="PROSITE-ProRule" id="PRU00047"/>
    </source>
</evidence>
<keyword evidence="2" id="KW-0808">Transferase</keyword>
<dbReference type="EMBL" id="CAJOBD010006611">
    <property type="protein sequence ID" value="CAF4065381.1"/>
    <property type="molecule type" value="Genomic_DNA"/>
</dbReference>
<dbReference type="CDD" id="cd01647">
    <property type="entry name" value="RT_LTR"/>
    <property type="match status" value="1"/>
</dbReference>
<evidence type="ECO:0000256" key="1">
    <source>
        <dbReference type="ARBA" id="ARBA00022670"/>
    </source>
</evidence>
<comment type="caution">
    <text evidence="13">The sequence shown here is derived from an EMBL/GenBank/DDBJ whole genome shotgun (WGS) entry which is preliminary data.</text>
</comment>
<dbReference type="CDD" id="cd00303">
    <property type="entry name" value="retropepsin_like"/>
    <property type="match status" value="1"/>
</dbReference>
<accession>A0A819TH37</accession>
<gene>
    <name evidence="13" type="ORF">JBS370_LOCUS29837</name>
</gene>
<evidence type="ECO:0000256" key="6">
    <source>
        <dbReference type="ARBA" id="ARBA00022801"/>
    </source>
</evidence>
<evidence type="ECO:0000256" key="4">
    <source>
        <dbReference type="ARBA" id="ARBA00022722"/>
    </source>
</evidence>
<dbReference type="FunFam" id="3.30.70.270:FF:000020">
    <property type="entry name" value="Transposon Tf2-6 polyprotein-like Protein"/>
    <property type="match status" value="1"/>
</dbReference>
<evidence type="ECO:0000256" key="3">
    <source>
        <dbReference type="ARBA" id="ARBA00022695"/>
    </source>
</evidence>
<dbReference type="Pfam" id="PF17919">
    <property type="entry name" value="RT_RNaseH_2"/>
    <property type="match status" value="1"/>
</dbReference>
<dbReference type="Gene3D" id="1.10.340.70">
    <property type="match status" value="1"/>
</dbReference>
<dbReference type="PANTHER" id="PTHR37984:SF5">
    <property type="entry name" value="PROTEIN NYNRIN-LIKE"/>
    <property type="match status" value="1"/>
</dbReference>
<feature type="region of interest" description="Disordered" evidence="10">
    <location>
        <begin position="60"/>
        <end position="80"/>
    </location>
</feature>
<proteinExistence type="predicted"/>
<dbReference type="InterPro" id="IPR043128">
    <property type="entry name" value="Rev_trsase/Diguanyl_cyclase"/>
</dbReference>
<feature type="domain" description="CCHC-type" evidence="11">
    <location>
        <begin position="378"/>
        <end position="393"/>
    </location>
</feature>
<dbReference type="AlphaFoldDB" id="A0A819TH37"/>
<dbReference type="InterPro" id="IPR000477">
    <property type="entry name" value="RT_dom"/>
</dbReference>
<dbReference type="GO" id="GO:0008270">
    <property type="term" value="F:zinc ion binding"/>
    <property type="evidence" value="ECO:0007669"/>
    <property type="project" value="UniProtKB-KW"/>
</dbReference>
<dbReference type="GO" id="GO:0003964">
    <property type="term" value="F:RNA-directed DNA polymerase activity"/>
    <property type="evidence" value="ECO:0007669"/>
    <property type="project" value="UniProtKB-KW"/>
</dbReference>
<sequence>MSTEQKVALERAIQLLTESCSSSQNQVTQLESRIEQINDKFVRTTAILEELIAKLGNLDERRNGKEGRPSNAQDIDKKDNDLLTRSQSMDEDIHQPHYVKNVSPMIQKAVVTPLSSCAMIIPPSCSIPTFSGKHSERSKQFVVRIQEYAETVHGWDRSTLLTGISQFLRDTALDWYCHLKVSGRQPQTWTEFVELFLSQFNSSICSAYQEQEWYECKQREDETINEFVIRLRALWTEQKPKETEVDLVRHLFYKMRNDLLNIIGAPRGATLDEIIMEAQKVEEVLYRRKNEERRLQYLNQTSSQKDTLNVGKSQNKVINEYAKPLLDMNAKYSSNNKTVPVQRATFNKKNRDRSFPTTNYYKQTTAEIGNIQQLESMKCYNCGMGGDVARNCPTGASLTLINKKLFTKLPYYFRRRARYPPSWLTLQLADKSQLKVQYVLSLPITIENCTKTHTVYVVPKLSQSCIIADDRLQIPSTRLAYIHVRRNKPFSVINQEGDDYEVTSLKNTPCVTNGIINPQRDLELEVANFTERTIMIHPGQALAYMNIKTTERNLAETDLNDIQKQKLSDLIQAFPDVFNEKTGQTSKVKHVIRLLPGSQPCNLPSYRIAPARRQIVEENLREMLQGNVIVSSKSPWASPVILAPKKDGTLRFCIDYRKLNAMTICDAYPIPRIDDTLDSLQEAKFISTLDLRTGYWQVEMDEKSREKTAFITHKGLFEFKVMPYGLTNAPTTFQRLMDIVLAGLKWQCCLVYIDDVIIYSPTFEQHIEDLKRVFEALRSANLTLKTFKCHFCRRETKYLAYIITSDCVKPDPDLVKSVVNFPRPRTIRDVQSFLGLTGYYHRFIQNYARIAEPLIRQLRFTVTGNHHLRWSNECTEAFNTLKKKLTTAPIMNTPNFEQPFILVVDAFEYGLGAILTQEYDDKKYVIAYASRTLSAIERRYGATEREAPTIMWATKHFRVYIERSKILIRSDSYQIENIQYRPGKQNANADSLSRNPVSEITDQHPKLFVIETVINLWENTNILDEIKTKQQTDPKLKYIIDRLRNNNIAIFNDKRNPYVPNNDILYKVKNSHRHYNQREIGNKHLLVIPKSMQEKLLSWAHDHPSAGHDGQQKTLFRLTTRVFWDSIRKHLYNYVASCQACQQFKYNNISLANLLQTHIVNEP</sequence>
<evidence type="ECO:0000313" key="13">
    <source>
        <dbReference type="EMBL" id="CAF4065381.1"/>
    </source>
</evidence>
<dbReference type="PROSITE" id="PS50878">
    <property type="entry name" value="RT_POL"/>
    <property type="match status" value="1"/>
</dbReference>
<dbReference type="InterPro" id="IPR001878">
    <property type="entry name" value="Znf_CCHC"/>
</dbReference>
<dbReference type="Pfam" id="PF03732">
    <property type="entry name" value="Retrotrans_gag"/>
    <property type="match status" value="1"/>
</dbReference>
<keyword evidence="8" id="KW-0511">Multifunctional enzyme</keyword>
<dbReference type="FunFam" id="1.10.340.70:FF:000001">
    <property type="entry name" value="Retrovirus-related Pol polyprotein from transposon gypsy-like Protein"/>
    <property type="match status" value="1"/>
</dbReference>
<dbReference type="Gene3D" id="3.10.20.370">
    <property type="match status" value="1"/>
</dbReference>
<feature type="domain" description="Reverse transcriptase" evidence="12">
    <location>
        <begin position="624"/>
        <end position="803"/>
    </location>
</feature>
<dbReference type="CDD" id="cd09274">
    <property type="entry name" value="RNase_HI_RT_Ty3"/>
    <property type="match status" value="1"/>
</dbReference>
<evidence type="ECO:0000256" key="2">
    <source>
        <dbReference type="ARBA" id="ARBA00022679"/>
    </source>
</evidence>
<keyword evidence="6" id="KW-0378">Hydrolase</keyword>
<dbReference type="SUPFAM" id="SSF56672">
    <property type="entry name" value="DNA/RNA polymerases"/>
    <property type="match status" value="1"/>
</dbReference>
<dbReference type="PANTHER" id="PTHR37984">
    <property type="entry name" value="PROTEIN CBG26694"/>
    <property type="match status" value="1"/>
</dbReference>
<keyword evidence="4" id="KW-0540">Nuclease</keyword>
<dbReference type="Pfam" id="PF17921">
    <property type="entry name" value="Integrase_H2C2"/>
    <property type="match status" value="1"/>
</dbReference>
<dbReference type="GO" id="GO:0006508">
    <property type="term" value="P:proteolysis"/>
    <property type="evidence" value="ECO:0007669"/>
    <property type="project" value="UniProtKB-KW"/>
</dbReference>
<evidence type="ECO:0000256" key="8">
    <source>
        <dbReference type="ARBA" id="ARBA00023268"/>
    </source>
</evidence>
<keyword evidence="9" id="KW-0863">Zinc-finger</keyword>
<keyword evidence="9" id="KW-0479">Metal-binding</keyword>
<organism evidence="13 14">
    <name type="scientific">Rotaria sordida</name>
    <dbReference type="NCBI Taxonomy" id="392033"/>
    <lineage>
        <taxon>Eukaryota</taxon>
        <taxon>Metazoa</taxon>
        <taxon>Spiralia</taxon>
        <taxon>Gnathifera</taxon>
        <taxon>Rotifera</taxon>
        <taxon>Eurotatoria</taxon>
        <taxon>Bdelloidea</taxon>
        <taxon>Philodinida</taxon>
        <taxon>Philodinidae</taxon>
        <taxon>Rotaria</taxon>
    </lineage>
</organism>
<dbReference type="FunFam" id="3.10.20.370:FF:000001">
    <property type="entry name" value="Retrovirus-related Pol polyprotein from transposon 17.6-like protein"/>
    <property type="match status" value="1"/>
</dbReference>
<dbReference type="InterPro" id="IPR005162">
    <property type="entry name" value="Retrotrans_gag_dom"/>
</dbReference>
<dbReference type="Pfam" id="PF00078">
    <property type="entry name" value="RVT_1"/>
    <property type="match status" value="1"/>
</dbReference>
<evidence type="ECO:0000256" key="5">
    <source>
        <dbReference type="ARBA" id="ARBA00022759"/>
    </source>
</evidence>
<dbReference type="Gene3D" id="3.30.70.270">
    <property type="match status" value="2"/>
</dbReference>
<protein>
    <submittedName>
        <fullName evidence="13">Uncharacterized protein</fullName>
    </submittedName>
</protein>
<dbReference type="Proteomes" id="UP000663836">
    <property type="component" value="Unassembled WGS sequence"/>
</dbReference>
<keyword evidence="7" id="KW-0695">RNA-directed DNA polymerase</keyword>
<reference evidence="13" key="1">
    <citation type="submission" date="2021-02" db="EMBL/GenBank/DDBJ databases">
        <authorList>
            <person name="Nowell W R."/>
        </authorList>
    </citation>
    <scope>NUCLEOTIDE SEQUENCE</scope>
</reference>
<evidence type="ECO:0000256" key="7">
    <source>
        <dbReference type="ARBA" id="ARBA00022918"/>
    </source>
</evidence>
<dbReference type="FunFam" id="3.10.10.10:FF:000007">
    <property type="entry name" value="Retrovirus-related Pol polyprotein from transposon 17.6-like Protein"/>
    <property type="match status" value="1"/>
</dbReference>
<evidence type="ECO:0000259" key="11">
    <source>
        <dbReference type="PROSITE" id="PS50158"/>
    </source>
</evidence>
<evidence type="ECO:0000256" key="10">
    <source>
        <dbReference type="SAM" id="MobiDB-lite"/>
    </source>
</evidence>